<evidence type="ECO:0000313" key="9">
    <source>
        <dbReference type="EMBL" id="AZU60070.1"/>
    </source>
</evidence>
<evidence type="ECO:0000256" key="8">
    <source>
        <dbReference type="SAM" id="Phobius"/>
    </source>
</evidence>
<feature type="transmembrane region" description="Helical" evidence="8">
    <location>
        <begin position="308"/>
        <end position="326"/>
    </location>
</feature>
<dbReference type="InterPro" id="IPR004761">
    <property type="entry name" value="Spore_GerAB"/>
</dbReference>
<keyword evidence="3" id="KW-0813">Transport</keyword>
<evidence type="ECO:0000256" key="1">
    <source>
        <dbReference type="ARBA" id="ARBA00004141"/>
    </source>
</evidence>
<gene>
    <name evidence="9" type="ORF">CHR53_01570</name>
</gene>
<organism evidence="9 10">
    <name type="scientific">Neobacillus mesonae</name>
    <dbReference type="NCBI Taxonomy" id="1193713"/>
    <lineage>
        <taxon>Bacteria</taxon>
        <taxon>Bacillati</taxon>
        <taxon>Bacillota</taxon>
        <taxon>Bacilli</taxon>
        <taxon>Bacillales</taxon>
        <taxon>Bacillaceae</taxon>
        <taxon>Neobacillus</taxon>
    </lineage>
</organism>
<reference evidence="9 10" key="1">
    <citation type="submission" date="2017-07" db="EMBL/GenBank/DDBJ databases">
        <title>The complete genome sequence of Bacillus mesonae strain H20-5, an efficient strain improving plant abiotic stress resistance.</title>
        <authorList>
            <person name="Kim S.Y."/>
            <person name="Song H."/>
            <person name="Sang M.K."/>
            <person name="Weon H.-Y."/>
            <person name="Song J."/>
        </authorList>
    </citation>
    <scope>NUCLEOTIDE SEQUENCE [LARGE SCALE GENOMIC DNA]</scope>
    <source>
        <strain evidence="9 10">H20-5</strain>
    </source>
</reference>
<protein>
    <submittedName>
        <fullName evidence="9">Uncharacterized protein</fullName>
    </submittedName>
</protein>
<comment type="similarity">
    <text evidence="2">Belongs to the amino acid-polyamine-organocation (APC) superfamily. Spore germination protein (SGP) (TC 2.A.3.9) family.</text>
</comment>
<dbReference type="KEGG" id="nmk:CHR53_01570"/>
<sequence length="374" mass="42657">MPLQTEKISQNQLILFIILFSFSTQVGFGASQLIYLSQYDSIIALCISGLAGIILAFFFIKLAKRRPNEFYVNYGKEILPSWIHIPFMVIFFVSFLQISALILREYEDFIVQTYLPRTPNWAVGFMFGLVIAVTARLGFENLFRIAQGLFYLCILANIGNLILIGRELQWNRLMAFITNHSGHGIFVGSYSIIPFFGEAMILLFIFPYLSQKHKTLKSIISGTIFSVLFIGVNIVWLILLFGPNLTSHLTYPMLEMIRYVRIADFIQNLDHLIISIWATTVFIKITVFFTTAVQILTHLLRLKDYRPLTFSLAAVMVALSVSMASGSAEVTSFYNQSWATFSYFLQGIPILYLLIDTVKQSKKSRSSKKLKTNE</sequence>
<keyword evidence="4" id="KW-0309">Germination</keyword>
<comment type="subcellular location">
    <subcellularLocation>
        <location evidence="1">Membrane</location>
        <topology evidence="1">Multi-pass membrane protein</topology>
    </subcellularLocation>
</comment>
<dbReference type="Proteomes" id="UP000282892">
    <property type="component" value="Chromosome"/>
</dbReference>
<feature type="transmembrane region" description="Helical" evidence="8">
    <location>
        <begin position="12"/>
        <end position="35"/>
    </location>
</feature>
<dbReference type="GO" id="GO:0009847">
    <property type="term" value="P:spore germination"/>
    <property type="evidence" value="ECO:0007669"/>
    <property type="project" value="InterPro"/>
</dbReference>
<feature type="transmembrane region" description="Helical" evidence="8">
    <location>
        <begin position="148"/>
        <end position="165"/>
    </location>
</feature>
<keyword evidence="10" id="KW-1185">Reference proteome</keyword>
<feature type="transmembrane region" description="Helical" evidence="8">
    <location>
        <begin position="81"/>
        <end position="101"/>
    </location>
</feature>
<dbReference type="PANTHER" id="PTHR34975">
    <property type="entry name" value="SPORE GERMINATION PROTEIN A2"/>
    <property type="match status" value="1"/>
</dbReference>
<evidence type="ECO:0000256" key="6">
    <source>
        <dbReference type="ARBA" id="ARBA00022989"/>
    </source>
</evidence>
<evidence type="ECO:0000256" key="2">
    <source>
        <dbReference type="ARBA" id="ARBA00007998"/>
    </source>
</evidence>
<feature type="transmembrane region" description="Helical" evidence="8">
    <location>
        <begin position="185"/>
        <end position="206"/>
    </location>
</feature>
<evidence type="ECO:0000256" key="5">
    <source>
        <dbReference type="ARBA" id="ARBA00022692"/>
    </source>
</evidence>
<dbReference type="PANTHER" id="PTHR34975:SF2">
    <property type="entry name" value="SPORE GERMINATION PROTEIN A2"/>
    <property type="match status" value="1"/>
</dbReference>
<dbReference type="Pfam" id="PF03845">
    <property type="entry name" value="Spore_permease"/>
    <property type="match status" value="1"/>
</dbReference>
<feature type="transmembrane region" description="Helical" evidence="8">
    <location>
        <begin position="121"/>
        <end position="139"/>
    </location>
</feature>
<proteinExistence type="inferred from homology"/>
<keyword evidence="7 8" id="KW-0472">Membrane</keyword>
<dbReference type="EMBL" id="CP022572">
    <property type="protein sequence ID" value="AZU60070.1"/>
    <property type="molecule type" value="Genomic_DNA"/>
</dbReference>
<feature type="transmembrane region" description="Helical" evidence="8">
    <location>
        <begin position="274"/>
        <end position="296"/>
    </location>
</feature>
<accession>A0A3T0HSF7</accession>
<feature type="transmembrane region" description="Helical" evidence="8">
    <location>
        <begin position="218"/>
        <end position="241"/>
    </location>
</feature>
<dbReference type="AlphaFoldDB" id="A0A3T0HSF7"/>
<dbReference type="GO" id="GO:0016020">
    <property type="term" value="C:membrane"/>
    <property type="evidence" value="ECO:0007669"/>
    <property type="project" value="UniProtKB-SubCell"/>
</dbReference>
<evidence type="ECO:0000256" key="7">
    <source>
        <dbReference type="ARBA" id="ARBA00023136"/>
    </source>
</evidence>
<dbReference type="STRING" id="1193713.GCA_001636315_02867"/>
<dbReference type="OrthoDB" id="2663238at2"/>
<name>A0A3T0HSF7_9BACI</name>
<dbReference type="NCBIfam" id="TIGR00912">
    <property type="entry name" value="2A0309"/>
    <property type="match status" value="1"/>
</dbReference>
<evidence type="ECO:0000256" key="4">
    <source>
        <dbReference type="ARBA" id="ARBA00022544"/>
    </source>
</evidence>
<evidence type="ECO:0000313" key="10">
    <source>
        <dbReference type="Proteomes" id="UP000282892"/>
    </source>
</evidence>
<feature type="transmembrane region" description="Helical" evidence="8">
    <location>
        <begin position="41"/>
        <end position="60"/>
    </location>
</feature>
<feature type="transmembrane region" description="Helical" evidence="8">
    <location>
        <begin position="338"/>
        <end position="355"/>
    </location>
</feature>
<keyword evidence="5 8" id="KW-0812">Transmembrane</keyword>
<keyword evidence="6 8" id="KW-1133">Transmembrane helix</keyword>
<evidence type="ECO:0000256" key="3">
    <source>
        <dbReference type="ARBA" id="ARBA00022448"/>
    </source>
</evidence>